<reference evidence="7 8" key="1">
    <citation type="journal article" date="2012" name="J. Bacteriol.">
        <title>Draft Genome Sequence of Plant Growth-Promoting Rhizobium Mesorhizobium amorphae, Isolated from Zinc-Lead Mine Tailings.</title>
        <authorList>
            <person name="Hao X."/>
            <person name="Lin Y."/>
            <person name="Johnstone L."/>
            <person name="Baltrus D.A."/>
            <person name="Miller S.J."/>
            <person name="Wei G."/>
            <person name="Rensing C."/>
        </authorList>
    </citation>
    <scope>NUCLEOTIDE SEQUENCE [LARGE SCALE GENOMIC DNA]</scope>
    <source>
        <strain evidence="7 8">CCNWGS0123</strain>
    </source>
</reference>
<dbReference type="GO" id="GO:0005737">
    <property type="term" value="C:cytoplasm"/>
    <property type="evidence" value="ECO:0007669"/>
    <property type="project" value="UniProtKB-SubCell"/>
</dbReference>
<dbReference type="EMBL" id="AGSN01000086">
    <property type="protein sequence ID" value="EHH12103.1"/>
    <property type="molecule type" value="Genomic_DNA"/>
</dbReference>
<comment type="subcellular location">
    <subcellularLocation>
        <location evidence="1">Cytoplasm</location>
    </subcellularLocation>
</comment>
<dbReference type="InterPro" id="IPR010941">
    <property type="entry name" value="PhaC_N"/>
</dbReference>
<evidence type="ECO:0000259" key="6">
    <source>
        <dbReference type="Pfam" id="PF07167"/>
    </source>
</evidence>
<evidence type="ECO:0000256" key="4">
    <source>
        <dbReference type="ARBA" id="ARBA00023315"/>
    </source>
</evidence>
<evidence type="ECO:0000313" key="7">
    <source>
        <dbReference type="EMBL" id="EHH12103.1"/>
    </source>
</evidence>
<dbReference type="Pfam" id="PF00561">
    <property type="entry name" value="Abhydrolase_1"/>
    <property type="match status" value="1"/>
</dbReference>
<dbReference type="KEGG" id="mamo:A6B35_20920"/>
<dbReference type="PANTHER" id="PTHR36837:SF5">
    <property type="entry name" value="POLY-3-HYDROXYBUTYRATE SYNTHASE"/>
    <property type="match status" value="1"/>
</dbReference>
<keyword evidence="4" id="KW-0012">Acyltransferase</keyword>
<dbReference type="PANTHER" id="PTHR36837">
    <property type="entry name" value="POLY(3-HYDROXYALKANOATE) POLYMERASE SUBUNIT PHAC"/>
    <property type="match status" value="1"/>
</dbReference>
<dbReference type="NCBIfam" id="TIGR01838">
    <property type="entry name" value="PHA_synth_I"/>
    <property type="match status" value="1"/>
</dbReference>
<feature type="domain" description="AB hydrolase-1" evidence="5">
    <location>
        <begin position="296"/>
        <end position="537"/>
    </location>
</feature>
<dbReference type="GO" id="GO:0016746">
    <property type="term" value="F:acyltransferase activity"/>
    <property type="evidence" value="ECO:0007669"/>
    <property type="project" value="UniProtKB-KW"/>
</dbReference>
<dbReference type="eggNOG" id="COG3243">
    <property type="taxonomic scope" value="Bacteria"/>
</dbReference>
<sequence>MSKTPDSGKAEDGGPSTVEQYLVKDPERFALNMARMVEQAGKAASAWAEPREKGEVRDHVAEPVVDMVKTFSKLSEYWLADPQRALEAQTRLFAGYMTVWANAIQRVSPNAEAPDDAVKPERGDKRFQDPEWGRNAFFDFLKQAYLVTSRWAADLVEHAEGLDEHTRHKASFYVKQVSNAISPSNFILTNPELFRETVASNGENLVRGMKMLAEDIAAGKGDLKLRQADYSPFEIGKNVATTPGKVVGRSDVAEIIQYDPATETVLKRPLLICPPWINKYYILDLNPQKSFIRWAVEQGHTVFVISWINPDERHGTKSWEAYIREGLQYGLDMVEKATGERDVNAIGYCVGGTLLAAALALLAQEGDDRIKSATFFTTQVDFTYAGDLKVFVDEDQVAAVEKSMNEKGYLDGTKMATAFNMLRSGDLIWPYVVNNYMRGKDPLPFDLLYWNADSTRMAAANHSFYLRNCYLENNLSKGTMELAGRTVSLADITIPVYNLASKEDHIAPALSVFLGSKYFGGPVEYVMAGSGHIAGVVNPPASMKYQYWTGGKPVGDFGQWFASAMEHPGSWWTHWQRWIETQDNTRVAARKPGKRMKTLGDAPGTYVKVRV</sequence>
<keyword evidence="8" id="KW-1185">Reference proteome</keyword>
<dbReference type="GO" id="GO:0042619">
    <property type="term" value="P:poly-hydroxybutyrate biosynthetic process"/>
    <property type="evidence" value="ECO:0007669"/>
    <property type="project" value="InterPro"/>
</dbReference>
<name>G6Y865_9HYPH</name>
<dbReference type="PATRIC" id="fig|1082933.3.peg.2056"/>
<evidence type="ECO:0000256" key="3">
    <source>
        <dbReference type="ARBA" id="ARBA00022679"/>
    </source>
</evidence>
<dbReference type="Gene3D" id="3.40.50.1820">
    <property type="entry name" value="alpha/beta hydrolase"/>
    <property type="match status" value="1"/>
</dbReference>
<dbReference type="AlphaFoldDB" id="G6Y865"/>
<evidence type="ECO:0000256" key="1">
    <source>
        <dbReference type="ARBA" id="ARBA00004496"/>
    </source>
</evidence>
<dbReference type="OrthoDB" id="7208816at2"/>
<proteinExistence type="predicted"/>
<feature type="domain" description="Poly-beta-hydroxybutyrate polymerase N-terminal" evidence="6">
    <location>
        <begin position="124"/>
        <end position="295"/>
    </location>
</feature>
<dbReference type="Proteomes" id="UP000002949">
    <property type="component" value="Unassembled WGS sequence"/>
</dbReference>
<dbReference type="InterPro" id="IPR010963">
    <property type="entry name" value="PHA_synth_I"/>
</dbReference>
<dbReference type="STRING" id="1082933.A6B35_20920"/>
<gene>
    <name evidence="7" type="ORF">MEA186_10659</name>
</gene>
<protein>
    <submittedName>
        <fullName evidence="7">Poly(R)-hydroxyalkanoic acid synthase, class I</fullName>
    </submittedName>
</protein>
<evidence type="ECO:0000313" key="8">
    <source>
        <dbReference type="Proteomes" id="UP000002949"/>
    </source>
</evidence>
<evidence type="ECO:0000259" key="5">
    <source>
        <dbReference type="Pfam" id="PF00561"/>
    </source>
</evidence>
<keyword evidence="2" id="KW-0963">Cytoplasm</keyword>
<evidence type="ECO:0000256" key="2">
    <source>
        <dbReference type="ARBA" id="ARBA00022490"/>
    </source>
</evidence>
<dbReference type="InterPro" id="IPR029058">
    <property type="entry name" value="AB_hydrolase_fold"/>
</dbReference>
<keyword evidence="3" id="KW-0808">Transferase</keyword>
<dbReference type="InterPro" id="IPR051321">
    <property type="entry name" value="PHA/PHB_synthase"/>
</dbReference>
<organism evidence="7 8">
    <name type="scientific">Mesorhizobium amorphae CCNWGS0123</name>
    <dbReference type="NCBI Taxonomy" id="1082933"/>
    <lineage>
        <taxon>Bacteria</taxon>
        <taxon>Pseudomonadati</taxon>
        <taxon>Pseudomonadota</taxon>
        <taxon>Alphaproteobacteria</taxon>
        <taxon>Hyphomicrobiales</taxon>
        <taxon>Phyllobacteriaceae</taxon>
        <taxon>Mesorhizobium</taxon>
    </lineage>
</organism>
<dbReference type="InterPro" id="IPR000073">
    <property type="entry name" value="AB_hydrolase_1"/>
</dbReference>
<dbReference type="RefSeq" id="WP_006201645.1">
    <property type="nucleotide sequence ID" value="NZ_AGSN01000086.1"/>
</dbReference>
<dbReference type="Pfam" id="PF07167">
    <property type="entry name" value="PhaC_N"/>
    <property type="match status" value="1"/>
</dbReference>
<accession>G6Y865</accession>
<dbReference type="SUPFAM" id="SSF53474">
    <property type="entry name" value="alpha/beta-Hydrolases"/>
    <property type="match status" value="1"/>
</dbReference>